<dbReference type="OrthoDB" id="336698at2"/>
<accession>A0A120FRQ9</accession>
<sequence>MSIHEIRILPPLAIARLGSSKEPLENYELVVKDPLGHRQICAAETLRVNTRTGEISESYQPEMPIKFRDGKSIRPVAPFLEVFARTDGEKLVPLTVDLLAAEGLNPRSVKWTVSLGNLKAFRRTTIEQDKILASTSFSDHDVHPLEGRCDNFLPGKTLPLGSARYIKPNAAFPEIRLRYTPAAGLVYGASETRITADGVNGPVTEIDEIVKDRVIYDPTKEHATWRGWVDPGEPTDTNPGQIYAGYANAKGAQVSWGYLDDECDGIVEAEIQIGEKKLRAFARIGAGPPAFAPDSLPIRTVADEIEQALFGPEVRSADVSADRVEDIVRRAYETVRLLNTAVLNGNPVDGRLGAESMMPLQDSNDFHRMFAPIMATTLVDNLSVVALHQTILTALKSGTPPWFVDVLRRPEEVGDLSDKGRRKMPAMMRGADARYMTLTRRQIDLIRKSVASGLFFGGSAEE</sequence>
<reference evidence="1 2" key="1">
    <citation type="submission" date="2015-11" db="EMBL/GenBank/DDBJ databases">
        <title>Draft Genome Sequence of the Strain BR 10303 (Bradyrhizobium sp.) isolated from nodules of Centrolobium paraense.</title>
        <authorList>
            <person name="Zelli J.E."/>
            <person name="Simoes-Araujo J.L."/>
            <person name="Barauna A.C."/>
            <person name="Silva K."/>
        </authorList>
    </citation>
    <scope>NUCLEOTIDE SEQUENCE [LARGE SCALE GENOMIC DNA]</scope>
    <source>
        <strain evidence="1 2">BR 10303</strain>
    </source>
</reference>
<dbReference type="EMBL" id="LNCU01000019">
    <property type="protein sequence ID" value="KWV60471.1"/>
    <property type="molecule type" value="Genomic_DNA"/>
</dbReference>
<evidence type="ECO:0000313" key="1">
    <source>
        <dbReference type="EMBL" id="KWV60471.1"/>
    </source>
</evidence>
<proteinExistence type="predicted"/>
<organism evidence="1 2">
    <name type="scientific">Bradyrhizobium macuxiense</name>
    <dbReference type="NCBI Taxonomy" id="1755647"/>
    <lineage>
        <taxon>Bacteria</taxon>
        <taxon>Pseudomonadati</taxon>
        <taxon>Pseudomonadota</taxon>
        <taxon>Alphaproteobacteria</taxon>
        <taxon>Hyphomicrobiales</taxon>
        <taxon>Nitrobacteraceae</taxon>
        <taxon>Bradyrhizobium</taxon>
    </lineage>
</organism>
<name>A0A120FRQ9_9BRAD</name>
<dbReference type="AlphaFoldDB" id="A0A120FRQ9"/>
<protein>
    <submittedName>
        <fullName evidence="1">Uncharacterized protein</fullName>
    </submittedName>
</protein>
<evidence type="ECO:0000313" key="2">
    <source>
        <dbReference type="Proteomes" id="UP000057737"/>
    </source>
</evidence>
<dbReference type="RefSeq" id="WP_066500504.1">
    <property type="nucleotide sequence ID" value="NZ_LNCU01000019.1"/>
</dbReference>
<keyword evidence="2" id="KW-1185">Reference proteome</keyword>
<gene>
    <name evidence="1" type="ORF">AS156_29270</name>
</gene>
<comment type="caution">
    <text evidence="1">The sequence shown here is derived from an EMBL/GenBank/DDBJ whole genome shotgun (WGS) entry which is preliminary data.</text>
</comment>
<dbReference type="Proteomes" id="UP000057737">
    <property type="component" value="Unassembled WGS sequence"/>
</dbReference>